<dbReference type="eggNOG" id="COG0670">
    <property type="taxonomic scope" value="Bacteria"/>
</dbReference>
<dbReference type="HOGENOM" id="CLU_058671_2_1_6"/>
<feature type="transmembrane region" description="Helical" evidence="7">
    <location>
        <begin position="170"/>
        <end position="190"/>
    </location>
</feature>
<comment type="similarity">
    <text evidence="2 7">Belongs to the BI1 family.</text>
</comment>
<proteinExistence type="inferred from homology"/>
<evidence type="ECO:0000256" key="5">
    <source>
        <dbReference type="ARBA" id="ARBA00022989"/>
    </source>
</evidence>
<keyword evidence="9" id="KW-1185">Reference proteome</keyword>
<feature type="transmembrane region" description="Helical" evidence="7">
    <location>
        <begin position="89"/>
        <end position="107"/>
    </location>
</feature>
<dbReference type="InterPro" id="IPR006214">
    <property type="entry name" value="Bax_inhibitor_1-related"/>
</dbReference>
<evidence type="ECO:0000256" key="6">
    <source>
        <dbReference type="ARBA" id="ARBA00023136"/>
    </source>
</evidence>
<dbReference type="PANTHER" id="PTHR23291:SF115">
    <property type="entry name" value="MODULATOR OF FTSH PROTEASE YCCA"/>
    <property type="match status" value="1"/>
</dbReference>
<feature type="transmembrane region" description="Helical" evidence="7">
    <location>
        <begin position="202"/>
        <end position="220"/>
    </location>
</feature>
<evidence type="ECO:0000256" key="1">
    <source>
        <dbReference type="ARBA" id="ARBA00004651"/>
    </source>
</evidence>
<dbReference type="STRING" id="326442.PSHAa1683"/>
<keyword evidence="5 7" id="KW-1133">Transmembrane helix</keyword>
<evidence type="ECO:0000256" key="3">
    <source>
        <dbReference type="ARBA" id="ARBA00022475"/>
    </source>
</evidence>
<dbReference type="PANTHER" id="PTHR23291">
    <property type="entry name" value="BAX INHIBITOR-RELATED"/>
    <property type="match status" value="1"/>
</dbReference>
<reference evidence="8 9" key="1">
    <citation type="journal article" date="2005" name="Genome Res.">
        <title>Coping with cold: the genome of the versatile marine Antarctica bacterium Pseudoalteromonas haloplanktis TAC125.</title>
        <authorList>
            <person name="Medigue C."/>
            <person name="Krin E."/>
            <person name="Pascal G."/>
            <person name="Barbe V."/>
            <person name="Bernsel A."/>
            <person name="Bertin P."/>
            <person name="Cheung F."/>
            <person name="Cruveiller S."/>
            <person name="Damico S."/>
            <person name="Duilio A."/>
            <person name="Fang G."/>
            <person name="Feller G."/>
            <person name="Mangenot S."/>
            <person name="Marino G."/>
            <person name="Nilsson J."/>
            <person name="Parilli E."/>
            <person name="Rocha E."/>
            <person name="Rouy Z."/>
            <person name="Sekowska A."/>
            <person name="Tutino M.L."/>
            <person name="Vallenet D."/>
            <person name="von Heijne G."/>
            <person name="Danchin A."/>
        </authorList>
    </citation>
    <scope>NUCLEOTIDE SEQUENCE [LARGE SCALE GENOMIC DNA]</scope>
    <source>
        <strain evidence="9">TAC 125</strain>
    </source>
</reference>
<dbReference type="KEGG" id="pha:PSHAa1683"/>
<dbReference type="CDD" id="cd10433">
    <property type="entry name" value="YccA_like"/>
    <property type="match status" value="1"/>
</dbReference>
<feature type="transmembrane region" description="Helical" evidence="7">
    <location>
        <begin position="255"/>
        <end position="280"/>
    </location>
</feature>
<dbReference type="AlphaFoldDB" id="Q3IH01"/>
<dbReference type="GO" id="GO:0005886">
    <property type="term" value="C:plasma membrane"/>
    <property type="evidence" value="ECO:0007669"/>
    <property type="project" value="UniProtKB-SubCell"/>
</dbReference>
<gene>
    <name evidence="8" type="ordered locus">PSHAa1683</name>
</gene>
<keyword evidence="4 7" id="KW-0812">Transmembrane</keyword>
<keyword evidence="3" id="KW-1003">Cell membrane</keyword>
<organism evidence="8 9">
    <name type="scientific">Pseudoalteromonas translucida (strain TAC 125)</name>
    <dbReference type="NCBI Taxonomy" id="326442"/>
    <lineage>
        <taxon>Bacteria</taxon>
        <taxon>Pseudomonadati</taxon>
        <taxon>Pseudomonadota</taxon>
        <taxon>Gammaproteobacteria</taxon>
        <taxon>Alteromonadales</taxon>
        <taxon>Pseudoalteromonadaceae</taxon>
        <taxon>Pseudoalteromonas</taxon>
    </lineage>
</organism>
<evidence type="ECO:0000256" key="4">
    <source>
        <dbReference type="ARBA" id="ARBA00022692"/>
    </source>
</evidence>
<evidence type="ECO:0000313" key="8">
    <source>
        <dbReference type="EMBL" id="CAI86756.1"/>
    </source>
</evidence>
<evidence type="ECO:0000256" key="7">
    <source>
        <dbReference type="RuleBase" id="RU004379"/>
    </source>
</evidence>
<keyword evidence="6 7" id="KW-0472">Membrane</keyword>
<name>Q3IH01_PSET1</name>
<protein>
    <submittedName>
        <fullName evidence="8">Transport protein (TEGT family) (Partial match)</fullName>
    </submittedName>
</protein>
<accession>Q3IH01</accession>
<sequence>MIKKQLICLKLKQKWPLLIVIELLFKYFTLLNYKGLPKHIRVVNLNLVKLSELLSFNHRSSTMAFNQSYNTAKPVMSTIETNKVLKNTYLLLAMTLAFSAVTAGISMALQLPYFMGLVFTLVSFGLLFVVNKKAETASGVFWVFAFTGLMGAGLGPMLNHYAEMPNGPMLIMQALGSTALIFFGLSAYALNTKKDFSFMGGFLTVGLIVVIVASIVNIFIGSSLMFMVLNAAVVLIMSGLILFDTSRIINGGETNYIRATVSLYLSVYNLFTSLLALLGANND</sequence>
<feature type="transmembrane region" description="Helical" evidence="7">
    <location>
        <begin position="139"/>
        <end position="158"/>
    </location>
</feature>
<dbReference type="EMBL" id="CR954246">
    <property type="protein sequence ID" value="CAI86756.1"/>
    <property type="molecule type" value="Genomic_DNA"/>
</dbReference>
<dbReference type="Pfam" id="PF01027">
    <property type="entry name" value="Bax1-I"/>
    <property type="match status" value="1"/>
</dbReference>
<dbReference type="Proteomes" id="UP000006843">
    <property type="component" value="Chromosome I"/>
</dbReference>
<feature type="transmembrane region" description="Helical" evidence="7">
    <location>
        <begin position="226"/>
        <end position="243"/>
    </location>
</feature>
<evidence type="ECO:0000313" key="9">
    <source>
        <dbReference type="Proteomes" id="UP000006843"/>
    </source>
</evidence>
<evidence type="ECO:0000256" key="2">
    <source>
        <dbReference type="ARBA" id="ARBA00010350"/>
    </source>
</evidence>
<comment type="subcellular location">
    <subcellularLocation>
        <location evidence="1">Cell membrane</location>
        <topology evidence="1">Multi-pass membrane protein</topology>
    </subcellularLocation>
</comment>
<feature type="transmembrane region" description="Helical" evidence="7">
    <location>
        <begin position="113"/>
        <end position="130"/>
    </location>
</feature>